<proteinExistence type="predicted"/>
<dbReference type="KEGG" id="xdo:XDD1_3237"/>
<dbReference type="Proteomes" id="UP000032721">
    <property type="component" value="Chromosome"/>
</dbReference>
<accession>A0A068QW94</accession>
<dbReference type="HOGENOM" id="CLU_2959888_0_0_6"/>
<gene>
    <name evidence="1" type="ORF">XDD1_3237</name>
</gene>
<evidence type="ECO:0000313" key="2">
    <source>
        <dbReference type="Proteomes" id="UP000032721"/>
    </source>
</evidence>
<evidence type="ECO:0000313" key="1">
    <source>
        <dbReference type="EMBL" id="CDG18931.1"/>
    </source>
</evidence>
<name>A0A068QW94_9GAMM</name>
<reference evidence="1 2" key="1">
    <citation type="submission" date="2013-07" db="EMBL/GenBank/DDBJ databases">
        <authorList>
            <person name="Genoscope - CEA"/>
        </authorList>
    </citation>
    <scope>NUCLEOTIDE SEQUENCE [LARGE SCALE GENOMIC DNA]</scope>
    <source>
        <strain evidence="2">FRM16 / DSM 17909</strain>
    </source>
</reference>
<dbReference type="AlphaFoldDB" id="A0A068QW94"/>
<sequence length="59" mass="6423">MIEVRPEQHITAAVNGDDVVNDGCRGVDTQLKAVDTQRVSFQKLQAVFIPCRGITALTP</sequence>
<organism evidence="1 2">
    <name type="scientific">Xenorhabdus doucetiae</name>
    <dbReference type="NCBI Taxonomy" id="351671"/>
    <lineage>
        <taxon>Bacteria</taxon>
        <taxon>Pseudomonadati</taxon>
        <taxon>Pseudomonadota</taxon>
        <taxon>Gammaproteobacteria</taxon>
        <taxon>Enterobacterales</taxon>
        <taxon>Morganellaceae</taxon>
        <taxon>Xenorhabdus</taxon>
    </lineage>
</organism>
<dbReference type="EMBL" id="FO704550">
    <property type="protein sequence ID" value="CDG18931.1"/>
    <property type="molecule type" value="Genomic_DNA"/>
</dbReference>
<protein>
    <submittedName>
        <fullName evidence="1">Uncharacterized protein</fullName>
    </submittedName>
</protein>